<reference evidence="1" key="1">
    <citation type="submission" date="2021-01" db="EMBL/GenBank/DDBJ databases">
        <authorList>
            <person name="Corre E."/>
            <person name="Pelletier E."/>
            <person name="Niang G."/>
            <person name="Scheremetjew M."/>
            <person name="Finn R."/>
            <person name="Kale V."/>
            <person name="Holt S."/>
            <person name="Cochrane G."/>
            <person name="Meng A."/>
            <person name="Brown T."/>
            <person name="Cohen L."/>
        </authorList>
    </citation>
    <scope>NUCLEOTIDE SEQUENCE</scope>
    <source>
        <strain evidence="1">CCMP443</strain>
    </source>
</reference>
<organism evidence="1">
    <name type="scientific">Hemiselmis tepida</name>
    <dbReference type="NCBI Taxonomy" id="464990"/>
    <lineage>
        <taxon>Eukaryota</taxon>
        <taxon>Cryptophyceae</taxon>
        <taxon>Cryptomonadales</taxon>
        <taxon>Hemiselmidaceae</taxon>
        <taxon>Hemiselmis</taxon>
    </lineage>
</organism>
<sequence>MSYILSISWSHVDFYGTEHLSFIDPFFLSSLLKVLFVSCWEVFATSLLRRRETGVLPRCGPYLRHWLQAQQTALIARNLIINRIGAKLLRQPMLRSSRINHGRLGQWWLMGRVDTRRIFRTIKNEVARSWRRG</sequence>
<name>A0A6T6VZC3_9CRYP</name>
<proteinExistence type="predicted"/>
<gene>
    <name evidence="1" type="ORF">HTEP1355_LOCUS14739</name>
    <name evidence="2" type="ORF">HTEP1355_LOCUS14740</name>
</gene>
<dbReference type="EMBL" id="HBFN01025445">
    <property type="protein sequence ID" value="CAD8801066.1"/>
    <property type="molecule type" value="Transcribed_RNA"/>
</dbReference>
<evidence type="ECO:0000313" key="1">
    <source>
        <dbReference type="EMBL" id="CAD8801066.1"/>
    </source>
</evidence>
<protein>
    <submittedName>
        <fullName evidence="1">Uncharacterized protein</fullName>
    </submittedName>
</protein>
<dbReference type="EMBL" id="HBFN01025446">
    <property type="protein sequence ID" value="CAD8801067.1"/>
    <property type="molecule type" value="Transcribed_RNA"/>
</dbReference>
<dbReference type="AlphaFoldDB" id="A0A6T6VZC3"/>
<accession>A0A6T6VZC3</accession>
<evidence type="ECO:0000313" key="2">
    <source>
        <dbReference type="EMBL" id="CAD8801067.1"/>
    </source>
</evidence>